<evidence type="ECO:0000256" key="1">
    <source>
        <dbReference type="SAM" id="SignalP"/>
    </source>
</evidence>
<gene>
    <name evidence="2" type="ORF">M752DRAFT_274796</name>
</gene>
<accession>A0A370PQJ7</accession>
<reference evidence="2 3" key="1">
    <citation type="submission" date="2018-07" db="EMBL/GenBank/DDBJ databases">
        <title>Section-level genome sequencing of Aspergillus section Nigri to investigate inter- and intra-species variation.</title>
        <authorList>
            <consortium name="DOE Joint Genome Institute"/>
            <person name="Vesth T.C."/>
            <person name="Nybo J.L."/>
            <person name="Theobald S."/>
            <person name="Frisvad J.C."/>
            <person name="Larsen T.O."/>
            <person name="Nielsen K.F."/>
            <person name="Hoof J.B."/>
            <person name="Brandl J."/>
            <person name="Salamov A."/>
            <person name="Riley R."/>
            <person name="Gladden J.M."/>
            <person name="Phatale P."/>
            <person name="Nielsen M.T."/>
            <person name="Lyhne E.K."/>
            <person name="Kogle M.E."/>
            <person name="Strasser K."/>
            <person name="McDonnell E."/>
            <person name="Barry K."/>
            <person name="Clum A."/>
            <person name="Chen C."/>
            <person name="Nolan M."/>
            <person name="Sandor L."/>
            <person name="Kuo A."/>
            <person name="Lipzen A."/>
            <person name="Hainaut M."/>
            <person name="Drula E."/>
            <person name="Tsang A."/>
            <person name="Magnuson J.K."/>
            <person name="Henrissat B."/>
            <person name="Wiebenga A."/>
            <person name="Simmons B.A."/>
            <person name="Makela M.R."/>
            <person name="De vries R.P."/>
            <person name="Grigoriev I.V."/>
            <person name="Mortensen U.H."/>
            <person name="Baker S.E."/>
            <person name="Andersen M.R."/>
        </authorList>
    </citation>
    <scope>NUCLEOTIDE SEQUENCE [LARGE SCALE GENOMIC DNA]</scope>
    <source>
        <strain evidence="2 3">ATCC 13157</strain>
    </source>
</reference>
<evidence type="ECO:0008006" key="4">
    <source>
        <dbReference type="Google" id="ProtNLM"/>
    </source>
</evidence>
<protein>
    <recommendedName>
        <fullName evidence="4">Secreted protein</fullName>
    </recommendedName>
</protein>
<name>A0A370PQJ7_ASPPH</name>
<keyword evidence="1" id="KW-0732">Signal</keyword>
<sequence length="87" mass="9857">MQPCIKYFTLSCCLAPILLSFFLSSSLHIPQPSTVCKQQRQCNTQPRRDVSNCNLSSIYIPYTVHTTQYSDDPLWNLHPAAPQLQSA</sequence>
<organism evidence="2 3">
    <name type="scientific">Aspergillus phoenicis ATCC 13157</name>
    <dbReference type="NCBI Taxonomy" id="1353007"/>
    <lineage>
        <taxon>Eukaryota</taxon>
        <taxon>Fungi</taxon>
        <taxon>Dikarya</taxon>
        <taxon>Ascomycota</taxon>
        <taxon>Pezizomycotina</taxon>
        <taxon>Eurotiomycetes</taxon>
        <taxon>Eurotiomycetidae</taxon>
        <taxon>Eurotiales</taxon>
        <taxon>Aspergillaceae</taxon>
        <taxon>Aspergillus</taxon>
    </lineage>
</organism>
<dbReference type="Proteomes" id="UP000254937">
    <property type="component" value="Unassembled WGS sequence"/>
</dbReference>
<keyword evidence="3" id="KW-1185">Reference proteome</keyword>
<dbReference type="AlphaFoldDB" id="A0A370PQJ7"/>
<proteinExistence type="predicted"/>
<evidence type="ECO:0000313" key="2">
    <source>
        <dbReference type="EMBL" id="RDK44476.1"/>
    </source>
</evidence>
<feature type="chain" id="PRO_5016910001" description="Secreted protein" evidence="1">
    <location>
        <begin position="21"/>
        <end position="87"/>
    </location>
</feature>
<dbReference type="EMBL" id="KZ851849">
    <property type="protein sequence ID" value="RDK44476.1"/>
    <property type="molecule type" value="Genomic_DNA"/>
</dbReference>
<feature type="signal peptide" evidence="1">
    <location>
        <begin position="1"/>
        <end position="20"/>
    </location>
</feature>
<evidence type="ECO:0000313" key="3">
    <source>
        <dbReference type="Proteomes" id="UP000254937"/>
    </source>
</evidence>